<proteinExistence type="inferred from homology"/>
<evidence type="ECO:0000259" key="3">
    <source>
        <dbReference type="Pfam" id="PF00899"/>
    </source>
</evidence>
<reference evidence="4" key="1">
    <citation type="submission" date="2021-03" db="EMBL/GenBank/DDBJ databases">
        <title>Antimicrobial resistance genes in bacteria isolated from Japanese honey, and their potential for conferring macrolide and lincosamide resistance in the American foulbrood pathogen Paenibacillus larvae.</title>
        <authorList>
            <person name="Okamoto M."/>
            <person name="Kumagai M."/>
            <person name="Kanamori H."/>
            <person name="Takamatsu D."/>
        </authorList>
    </citation>
    <scope>NUCLEOTIDE SEQUENCE</scope>
    <source>
        <strain evidence="4">J2TS6</strain>
    </source>
</reference>
<gene>
    <name evidence="4" type="primary">thiF</name>
    <name evidence="4" type="ORF">J2TS6_51600</name>
</gene>
<dbReference type="Gene3D" id="3.40.50.720">
    <property type="entry name" value="NAD(P)-binding Rossmann-like Domain"/>
    <property type="match status" value="1"/>
</dbReference>
<dbReference type="InterPro" id="IPR000594">
    <property type="entry name" value="ThiF_NAD_FAD-bd"/>
</dbReference>
<feature type="region of interest" description="Disordered" evidence="2">
    <location>
        <begin position="1"/>
        <end position="24"/>
    </location>
</feature>
<dbReference type="GO" id="GO:0005829">
    <property type="term" value="C:cytosol"/>
    <property type="evidence" value="ECO:0007669"/>
    <property type="project" value="TreeGrafter"/>
</dbReference>
<dbReference type="AlphaFoldDB" id="A0A919XLL8"/>
<comment type="similarity">
    <text evidence="1">Belongs to the HesA/MoeB/ThiF family.</text>
</comment>
<feature type="compositionally biased region" description="Polar residues" evidence="2">
    <location>
        <begin position="1"/>
        <end position="11"/>
    </location>
</feature>
<keyword evidence="4" id="KW-0808">Transferase</keyword>
<organism evidence="4 5">
    <name type="scientific">Paenibacillus albilobatus</name>
    <dbReference type="NCBI Taxonomy" id="2716884"/>
    <lineage>
        <taxon>Bacteria</taxon>
        <taxon>Bacillati</taxon>
        <taxon>Bacillota</taxon>
        <taxon>Bacilli</taxon>
        <taxon>Bacillales</taxon>
        <taxon>Paenibacillaceae</taxon>
        <taxon>Paenibacillus</taxon>
    </lineage>
</organism>
<dbReference type="InterPro" id="IPR045886">
    <property type="entry name" value="ThiF/MoeB/HesA"/>
</dbReference>
<dbReference type="FunFam" id="3.40.50.720:FF:000080">
    <property type="entry name" value="Thiazole biosynthesis adenylyltransferase ThiF"/>
    <property type="match status" value="1"/>
</dbReference>
<dbReference type="RefSeq" id="WP_160043479.1">
    <property type="nucleotide sequence ID" value="NZ_BORQ01000008.1"/>
</dbReference>
<dbReference type="InterPro" id="IPR035985">
    <property type="entry name" value="Ubiquitin-activating_enz"/>
</dbReference>
<dbReference type="GO" id="GO:0008146">
    <property type="term" value="F:sulfotransferase activity"/>
    <property type="evidence" value="ECO:0007669"/>
    <property type="project" value="TreeGrafter"/>
</dbReference>
<keyword evidence="4" id="KW-0548">Nucleotidyltransferase</keyword>
<evidence type="ECO:0000313" key="4">
    <source>
        <dbReference type="EMBL" id="GIO34019.1"/>
    </source>
</evidence>
<comment type="caution">
    <text evidence="4">The sequence shown here is derived from an EMBL/GenBank/DDBJ whole genome shotgun (WGS) entry which is preliminary data.</text>
</comment>
<dbReference type="PANTHER" id="PTHR10953">
    <property type="entry name" value="UBIQUITIN-ACTIVATING ENZYME E1"/>
    <property type="match status" value="1"/>
</dbReference>
<dbReference type="Proteomes" id="UP000679779">
    <property type="component" value="Unassembled WGS sequence"/>
</dbReference>
<keyword evidence="5" id="KW-1185">Reference proteome</keyword>
<evidence type="ECO:0000313" key="5">
    <source>
        <dbReference type="Proteomes" id="UP000679779"/>
    </source>
</evidence>
<dbReference type="SUPFAM" id="SSF69572">
    <property type="entry name" value="Activating enzymes of the ubiquitin-like proteins"/>
    <property type="match status" value="1"/>
</dbReference>
<dbReference type="GO" id="GO:0008641">
    <property type="term" value="F:ubiquitin-like modifier activating enzyme activity"/>
    <property type="evidence" value="ECO:0007669"/>
    <property type="project" value="InterPro"/>
</dbReference>
<dbReference type="EMBL" id="BORQ01000008">
    <property type="protein sequence ID" value="GIO34019.1"/>
    <property type="molecule type" value="Genomic_DNA"/>
</dbReference>
<sequence length="345" mass="37476">MSGNGTQNGRYSRQELFPKIGPDGQRKLGERHVLIVGAGALGSGSAETLVRAGVGTVTIVDRDYVEPSNLQRQQLYSEEDALLRLPKAAAAKARLERINPDIDIRTVVADAAIPEIEELAQGVNVILDGTDNFETRLLINDVSQKRSIPWIYGACVGSYGLTFTVVPGRTPCLHCLLETMPPGGATCDTAGVIGPAAQMVAAYQTSEALKLLVDDGEALHGKLISFDLWTGAYAAIRVERMKKPNCPSCGLHRTYPFLQPANQSRAAVLCGRDTVQIRPPAPVRRDLKELARRLSRQGGEVKENPYLVSFAAEGCRLTVFQDGRVLVHGTKDITEAKSLYHRYLG</sequence>
<dbReference type="Pfam" id="PF00899">
    <property type="entry name" value="ThiF"/>
    <property type="match status" value="1"/>
</dbReference>
<accession>A0A919XLL8</accession>
<protein>
    <submittedName>
        <fullName evidence="4">Thiazole biosynthesis adenylyltransferase ThiF</fullName>
    </submittedName>
</protein>
<dbReference type="GO" id="GO:0004792">
    <property type="term" value="F:thiosulfate-cyanide sulfurtransferase activity"/>
    <property type="evidence" value="ECO:0007669"/>
    <property type="project" value="TreeGrafter"/>
</dbReference>
<dbReference type="PANTHER" id="PTHR10953:SF102">
    <property type="entry name" value="ADENYLYLTRANSFERASE AND SULFURTRANSFERASE MOCS3"/>
    <property type="match status" value="1"/>
</dbReference>
<feature type="domain" description="THIF-type NAD/FAD binding fold" evidence="3">
    <location>
        <begin position="11"/>
        <end position="247"/>
    </location>
</feature>
<dbReference type="CDD" id="cd00757">
    <property type="entry name" value="ThiF_MoeB_HesA_family"/>
    <property type="match status" value="1"/>
</dbReference>
<dbReference type="GO" id="GO:0016779">
    <property type="term" value="F:nucleotidyltransferase activity"/>
    <property type="evidence" value="ECO:0007669"/>
    <property type="project" value="UniProtKB-KW"/>
</dbReference>
<name>A0A919XLL8_9BACL</name>
<evidence type="ECO:0000256" key="1">
    <source>
        <dbReference type="ARBA" id="ARBA00009919"/>
    </source>
</evidence>
<evidence type="ECO:0000256" key="2">
    <source>
        <dbReference type="SAM" id="MobiDB-lite"/>
    </source>
</evidence>